<dbReference type="SUPFAM" id="SSF49899">
    <property type="entry name" value="Concanavalin A-like lectins/glucanases"/>
    <property type="match status" value="1"/>
</dbReference>
<dbReference type="OrthoDB" id="5966010at2759"/>
<dbReference type="InterPro" id="IPR013320">
    <property type="entry name" value="ConA-like_dom_sf"/>
</dbReference>
<dbReference type="Pfam" id="PF13385">
    <property type="entry name" value="Laminin_G_3"/>
    <property type="match status" value="1"/>
</dbReference>
<dbReference type="AlphaFoldDB" id="A0A6S7G791"/>
<keyword evidence="2" id="KW-1185">Reference proteome</keyword>
<name>A0A6S7G791_PARCT</name>
<sequence>MALKYVLVIFISVHLQLFTTEAVQEIWEKCSLSCGGGVQRKKGMKNVTRMCNLLNCPGDAGCLSVHYTFDTLMDGRAYDTSNNANHGTIAGTAKLENNGKFAKCLHLPKHSNVSLGAKGFHNRPSSAITVALWVKTTSSTGKHELFHTCASDVANGKAQFHFEINDGKVRWLHRDHMERTVFNVISESSVPTDTWTHIAGTYRTSTRVAKIYINGENGKLSTNSQLQKFGKNARVDALSPDWGCANIGDYRNERPLDGYIDDFFIFKCELMAVEITDLYQSGSFKRHGIPVP</sequence>
<dbReference type="EMBL" id="CACRXK020000390">
    <property type="protein sequence ID" value="CAB3981441.1"/>
    <property type="molecule type" value="Genomic_DNA"/>
</dbReference>
<gene>
    <name evidence="1" type="ORF">PACLA_8A038083</name>
</gene>
<organism evidence="1 2">
    <name type="scientific">Paramuricea clavata</name>
    <name type="common">Red gorgonian</name>
    <name type="synonym">Violescent sea-whip</name>
    <dbReference type="NCBI Taxonomy" id="317549"/>
    <lineage>
        <taxon>Eukaryota</taxon>
        <taxon>Metazoa</taxon>
        <taxon>Cnidaria</taxon>
        <taxon>Anthozoa</taxon>
        <taxon>Octocorallia</taxon>
        <taxon>Malacalcyonacea</taxon>
        <taxon>Plexauridae</taxon>
        <taxon>Paramuricea</taxon>
    </lineage>
</organism>
<evidence type="ECO:0000313" key="1">
    <source>
        <dbReference type="EMBL" id="CAB3981441.1"/>
    </source>
</evidence>
<dbReference type="Proteomes" id="UP001152795">
    <property type="component" value="Unassembled WGS sequence"/>
</dbReference>
<accession>A0A6S7G791</accession>
<evidence type="ECO:0000313" key="2">
    <source>
        <dbReference type="Proteomes" id="UP001152795"/>
    </source>
</evidence>
<proteinExistence type="predicted"/>
<reference evidence="1" key="1">
    <citation type="submission" date="2020-04" db="EMBL/GenBank/DDBJ databases">
        <authorList>
            <person name="Alioto T."/>
            <person name="Alioto T."/>
            <person name="Gomez Garrido J."/>
        </authorList>
    </citation>
    <scope>NUCLEOTIDE SEQUENCE</scope>
    <source>
        <strain evidence="1">A484AB</strain>
    </source>
</reference>
<comment type="caution">
    <text evidence="1">The sequence shown here is derived from an EMBL/GenBank/DDBJ whole genome shotgun (WGS) entry which is preliminary data.</text>
</comment>
<protein>
    <submittedName>
        <fullName evidence="1">Uncharacterized protein</fullName>
    </submittedName>
</protein>
<dbReference type="Gene3D" id="2.60.120.200">
    <property type="match status" value="1"/>
</dbReference>